<keyword evidence="3" id="KW-1185">Reference proteome</keyword>
<feature type="chain" id="PRO_5044012266" evidence="1">
    <location>
        <begin position="23"/>
        <end position="95"/>
    </location>
</feature>
<dbReference type="EMBL" id="JAPTSV010000013">
    <property type="protein sequence ID" value="KAJ1521067.1"/>
    <property type="molecule type" value="Genomic_DNA"/>
</dbReference>
<dbReference type="AlphaFoldDB" id="A0AAV7X955"/>
<sequence>MARVTLALLALAVAVLLQQAQAAPSPQPFNLGKIVNKVANVFKDAVGCATKGGLPASAASKVSTCASNKNPYLFAACAGVNNVGTAQSIIRCMGR</sequence>
<keyword evidence="1" id="KW-0732">Signal</keyword>
<feature type="signal peptide" evidence="1">
    <location>
        <begin position="1"/>
        <end position="22"/>
    </location>
</feature>
<evidence type="ECO:0000313" key="2">
    <source>
        <dbReference type="EMBL" id="KAJ1521067.1"/>
    </source>
</evidence>
<dbReference type="Proteomes" id="UP001075354">
    <property type="component" value="Chromosome 13"/>
</dbReference>
<accession>A0AAV7X955</accession>
<organism evidence="2 3">
    <name type="scientific">Megalurothrips usitatus</name>
    <name type="common">bean blossom thrips</name>
    <dbReference type="NCBI Taxonomy" id="439358"/>
    <lineage>
        <taxon>Eukaryota</taxon>
        <taxon>Metazoa</taxon>
        <taxon>Ecdysozoa</taxon>
        <taxon>Arthropoda</taxon>
        <taxon>Hexapoda</taxon>
        <taxon>Insecta</taxon>
        <taxon>Pterygota</taxon>
        <taxon>Neoptera</taxon>
        <taxon>Paraneoptera</taxon>
        <taxon>Thysanoptera</taxon>
        <taxon>Terebrantia</taxon>
        <taxon>Thripoidea</taxon>
        <taxon>Thripidae</taxon>
        <taxon>Megalurothrips</taxon>
    </lineage>
</organism>
<proteinExistence type="predicted"/>
<reference evidence="2" key="1">
    <citation type="submission" date="2022-12" db="EMBL/GenBank/DDBJ databases">
        <title>Chromosome-level genome assembly of the bean flower thrips Megalurothrips usitatus.</title>
        <authorList>
            <person name="Ma L."/>
            <person name="Liu Q."/>
            <person name="Li H."/>
            <person name="Cai W."/>
        </authorList>
    </citation>
    <scope>NUCLEOTIDE SEQUENCE</scope>
    <source>
        <strain evidence="2">Cailab_2022a</strain>
    </source>
</reference>
<name>A0AAV7X955_9NEOP</name>
<gene>
    <name evidence="2" type="ORF">ONE63_002773</name>
</gene>
<comment type="caution">
    <text evidence="2">The sequence shown here is derived from an EMBL/GenBank/DDBJ whole genome shotgun (WGS) entry which is preliminary data.</text>
</comment>
<evidence type="ECO:0000256" key="1">
    <source>
        <dbReference type="SAM" id="SignalP"/>
    </source>
</evidence>
<protein>
    <submittedName>
        <fullName evidence="2">Uncharacterized protein</fullName>
    </submittedName>
</protein>
<evidence type="ECO:0000313" key="3">
    <source>
        <dbReference type="Proteomes" id="UP001075354"/>
    </source>
</evidence>